<dbReference type="InterPro" id="IPR029063">
    <property type="entry name" value="SAM-dependent_MTases_sf"/>
</dbReference>
<keyword evidence="2" id="KW-0614">Plasmid</keyword>
<dbReference type="CDD" id="cd02440">
    <property type="entry name" value="AdoMet_MTases"/>
    <property type="match status" value="1"/>
</dbReference>
<dbReference type="PANTHER" id="PTHR43591">
    <property type="entry name" value="METHYLTRANSFERASE"/>
    <property type="match status" value="1"/>
</dbReference>
<dbReference type="RefSeq" id="WP_074070812.1">
    <property type="nucleotide sequence ID" value="NZ_CP017104.1"/>
</dbReference>
<keyword evidence="2" id="KW-0808">Transferase</keyword>
<proteinExistence type="predicted"/>
<dbReference type="AlphaFoldDB" id="A0A1L5NQW9"/>
<dbReference type="SUPFAM" id="SSF53335">
    <property type="entry name" value="S-adenosyl-L-methionine-dependent methyltransferases"/>
    <property type="match status" value="1"/>
</dbReference>
<dbReference type="Pfam" id="PF08241">
    <property type="entry name" value="Methyltransf_11"/>
    <property type="match status" value="1"/>
</dbReference>
<dbReference type="InterPro" id="IPR013216">
    <property type="entry name" value="Methyltransf_11"/>
</dbReference>
<evidence type="ECO:0000313" key="3">
    <source>
        <dbReference type="Proteomes" id="UP000184749"/>
    </source>
</evidence>
<gene>
    <name evidence="2" type="ORF">IE4872_PC00260</name>
</gene>
<sequence length="311" mass="35445">MDTAFEIETRTVFDRYQRQQEEDEHIFSRLVSLIDEEYFGFDPGGFGGLNILDAGCGSNANASCAFLEKGAAKVTSLELGEEWMDCAARRLSKFGARSSLVGGSVLNLPFDDNSFDFVHCAGVLPHTADPRKGFDELARVTRAGGHFFLTVMGTGNGVLYRCINHLRELYTSDAQFRQTVDNLDGRTAQEALDWVFAIRNGHERPSVPGEEDFLRSLFDDDLFVTLRDRFQAPTYHEFAFTEQQMRDWYRENGFDAVRRVSRYTKGFKNLRRFLAPMYLHYDHPLARFWFGDGCIQMIAVKASESLSDVVR</sequence>
<dbReference type="GO" id="GO:0008757">
    <property type="term" value="F:S-adenosylmethionine-dependent methyltransferase activity"/>
    <property type="evidence" value="ECO:0007669"/>
    <property type="project" value="InterPro"/>
</dbReference>
<dbReference type="Gene3D" id="3.40.50.150">
    <property type="entry name" value="Vaccinia Virus protein VP39"/>
    <property type="match status" value="1"/>
</dbReference>
<dbReference type="EMBL" id="CP017104">
    <property type="protein sequence ID" value="APO70287.1"/>
    <property type="molecule type" value="Genomic_DNA"/>
</dbReference>
<accession>A0A1L5NQW9</accession>
<geneLocation type="plasmid" evidence="3">
    <name>prgalie4872c</name>
</geneLocation>
<dbReference type="GO" id="GO:0032259">
    <property type="term" value="P:methylation"/>
    <property type="evidence" value="ECO:0007669"/>
    <property type="project" value="UniProtKB-KW"/>
</dbReference>
<dbReference type="OrthoDB" id="9807911at2"/>
<dbReference type="Proteomes" id="UP000184749">
    <property type="component" value="Plasmid pRgalIE4872c"/>
</dbReference>
<keyword evidence="2" id="KW-0489">Methyltransferase</keyword>
<name>A0A1L5NQW9_9HYPH</name>
<protein>
    <submittedName>
        <fullName evidence="2">SAM-dependent methyltransferase protein</fullName>
    </submittedName>
</protein>
<organism evidence="2 3">
    <name type="scientific">Rhizobium gallicum</name>
    <dbReference type="NCBI Taxonomy" id="56730"/>
    <lineage>
        <taxon>Bacteria</taxon>
        <taxon>Pseudomonadati</taxon>
        <taxon>Pseudomonadota</taxon>
        <taxon>Alphaproteobacteria</taxon>
        <taxon>Hyphomicrobiales</taxon>
        <taxon>Rhizobiaceae</taxon>
        <taxon>Rhizobium/Agrobacterium group</taxon>
        <taxon>Rhizobium</taxon>
    </lineage>
</organism>
<evidence type="ECO:0000313" key="2">
    <source>
        <dbReference type="EMBL" id="APO70287.1"/>
    </source>
</evidence>
<evidence type="ECO:0000259" key="1">
    <source>
        <dbReference type="Pfam" id="PF08241"/>
    </source>
</evidence>
<reference evidence="2 3" key="1">
    <citation type="submission" date="2016-09" db="EMBL/GenBank/DDBJ databases">
        <title>The complete genome sequences of Rhizobium gallicum, symbiovars gallicum and phaseoli, symbionts associated to common bean (Phaseolus vulgaris).</title>
        <authorList>
            <person name="Bustos P."/>
            <person name="Santamaria R.I."/>
            <person name="Perez-Carrascal O.M."/>
            <person name="Juarez S."/>
            <person name="Lozano L."/>
            <person name="Martinez-Flores I."/>
            <person name="Martinez-Romero E."/>
            <person name="Cevallos M."/>
            <person name="Romero D."/>
            <person name="Davila G."/>
            <person name="Gonzalez V."/>
        </authorList>
    </citation>
    <scope>NUCLEOTIDE SEQUENCE [LARGE SCALE GENOMIC DNA]</scope>
    <source>
        <strain evidence="2 3">IE4872</strain>
        <plasmid evidence="3">prgalie4872c</plasmid>
    </source>
</reference>
<feature type="domain" description="Methyltransferase type 11" evidence="1">
    <location>
        <begin position="52"/>
        <end position="149"/>
    </location>
</feature>